<sequence>MNPKAGDNAVPPAVKQQTVKQQREAQRAEKTAKFKAEQARKARNKRIGIISAIVGGVVVVGLIVTSIVLIPGSAKYEAGSSGSTVAGVETFENEATHVSTPVDYPQTPPAGGPHNPVWLNCGVYSEPVPNENAVHALEHGAVWLTYDPDAVSDDDIAELRSLMPSTYAVLSPFPDMDTAVAVSAWDAQLKLDSVDSDAISAFFEEYWQSEDAPEPGAPCTGGVDGPGRV</sequence>
<keyword evidence="2" id="KW-1133">Transmembrane helix</keyword>
<evidence type="ECO:0000313" key="4">
    <source>
        <dbReference type="Proteomes" id="UP000244893"/>
    </source>
</evidence>
<evidence type="ECO:0000256" key="1">
    <source>
        <dbReference type="SAM" id="MobiDB-lite"/>
    </source>
</evidence>
<dbReference type="AlphaFoldDB" id="A0A2V1HWT7"/>
<accession>A0A2V1HWT7</accession>
<comment type="caution">
    <text evidence="3">The sequence shown here is derived from an EMBL/GenBank/DDBJ whole genome shotgun (WGS) entry which is preliminary data.</text>
</comment>
<organism evidence="3 4">
    <name type="scientific">Amnibacterium flavum</name>
    <dbReference type="NCBI Taxonomy" id="2173173"/>
    <lineage>
        <taxon>Bacteria</taxon>
        <taxon>Bacillati</taxon>
        <taxon>Actinomycetota</taxon>
        <taxon>Actinomycetes</taxon>
        <taxon>Micrococcales</taxon>
        <taxon>Microbacteriaceae</taxon>
        <taxon>Amnibacterium</taxon>
    </lineage>
</organism>
<dbReference type="EMBL" id="QEOP01000001">
    <property type="protein sequence ID" value="PVZ95699.1"/>
    <property type="molecule type" value="Genomic_DNA"/>
</dbReference>
<reference evidence="3 4" key="1">
    <citation type="submission" date="2018-05" db="EMBL/GenBank/DDBJ databases">
        <title>Amnibacterium sp. M8JJ-5, whole genome shotgun sequence.</title>
        <authorList>
            <person name="Tuo L."/>
        </authorList>
    </citation>
    <scope>NUCLEOTIDE SEQUENCE [LARGE SCALE GENOMIC DNA]</scope>
    <source>
        <strain evidence="3 4">M8JJ-5</strain>
    </source>
</reference>
<proteinExistence type="predicted"/>
<feature type="transmembrane region" description="Helical" evidence="2">
    <location>
        <begin position="47"/>
        <end position="70"/>
    </location>
</feature>
<feature type="region of interest" description="Disordered" evidence="1">
    <location>
        <begin position="210"/>
        <end position="229"/>
    </location>
</feature>
<keyword evidence="4" id="KW-1185">Reference proteome</keyword>
<protein>
    <recommendedName>
        <fullName evidence="5">DUF3105 domain-containing protein</fullName>
    </recommendedName>
</protein>
<name>A0A2V1HWT7_9MICO</name>
<keyword evidence="2" id="KW-0812">Transmembrane</keyword>
<dbReference type="Pfam" id="PF11303">
    <property type="entry name" value="DUF3105"/>
    <property type="match status" value="1"/>
</dbReference>
<gene>
    <name evidence="3" type="ORF">DDQ50_04245</name>
</gene>
<dbReference type="OrthoDB" id="164831at2"/>
<evidence type="ECO:0000313" key="3">
    <source>
        <dbReference type="EMBL" id="PVZ95699.1"/>
    </source>
</evidence>
<feature type="region of interest" description="Disordered" evidence="1">
    <location>
        <begin position="1"/>
        <end position="37"/>
    </location>
</feature>
<feature type="compositionally biased region" description="Basic and acidic residues" evidence="1">
    <location>
        <begin position="21"/>
        <end position="37"/>
    </location>
</feature>
<dbReference type="RefSeq" id="WP_116755434.1">
    <property type="nucleotide sequence ID" value="NZ_JBHUEX010000001.1"/>
</dbReference>
<dbReference type="InterPro" id="IPR021454">
    <property type="entry name" value="DUF3105"/>
</dbReference>
<dbReference type="Proteomes" id="UP000244893">
    <property type="component" value="Unassembled WGS sequence"/>
</dbReference>
<evidence type="ECO:0008006" key="5">
    <source>
        <dbReference type="Google" id="ProtNLM"/>
    </source>
</evidence>
<evidence type="ECO:0000256" key="2">
    <source>
        <dbReference type="SAM" id="Phobius"/>
    </source>
</evidence>
<keyword evidence="2" id="KW-0472">Membrane</keyword>